<evidence type="ECO:0000259" key="1">
    <source>
        <dbReference type="PROSITE" id="PS50110"/>
    </source>
</evidence>
<dbReference type="SUPFAM" id="SSF52172">
    <property type="entry name" value="CheY-like"/>
    <property type="match status" value="1"/>
</dbReference>
<accession>K0IJ25</accession>
<dbReference type="InParanoid" id="K0IJ25"/>
<evidence type="ECO:0000313" key="3">
    <source>
        <dbReference type="Proteomes" id="UP000008037"/>
    </source>
</evidence>
<dbReference type="EMBL" id="CP002408">
    <property type="protein sequence ID" value="AFU59108.1"/>
    <property type="molecule type" value="Genomic_DNA"/>
</dbReference>
<dbReference type="GO" id="GO:0000160">
    <property type="term" value="P:phosphorelay signal transduction system"/>
    <property type="evidence" value="ECO:0007669"/>
    <property type="project" value="InterPro"/>
</dbReference>
<dbReference type="PROSITE" id="PS50110">
    <property type="entry name" value="RESPONSE_REGULATORY"/>
    <property type="match status" value="1"/>
</dbReference>
<protein>
    <recommendedName>
        <fullName evidence="1">Response regulatory domain-containing protein</fullName>
    </recommendedName>
</protein>
<proteinExistence type="predicted"/>
<dbReference type="Gene3D" id="3.40.50.2300">
    <property type="match status" value="1"/>
</dbReference>
<feature type="domain" description="Response regulatory" evidence="1">
    <location>
        <begin position="217"/>
        <end position="277"/>
    </location>
</feature>
<dbReference type="InterPro" id="IPR011006">
    <property type="entry name" value="CheY-like_superfamily"/>
</dbReference>
<dbReference type="InterPro" id="IPR025847">
    <property type="entry name" value="MEDS_domain"/>
</dbReference>
<dbReference type="AlphaFoldDB" id="K0IJ25"/>
<name>K0IJ25_NITGG</name>
<keyword evidence="3" id="KW-1185">Reference proteome</keyword>
<dbReference type="Pfam" id="PF14417">
    <property type="entry name" value="MEDS"/>
    <property type="match status" value="1"/>
</dbReference>
<gene>
    <name evidence="2" type="ordered locus">Ngar_c21780</name>
</gene>
<dbReference type="HOGENOM" id="CLU_1003321_0_0_2"/>
<sequence>MKKTSNNNLLHASDRQHLMLLYDNESERHAAEIACINEALKLGEYCMYASVDLHDRNFASKLASKIHDYDRHIKEGNLWLVDFMPFYESALNADLMLFNELKKQIEAKLKGRIASRKSSKVLIVADAACNLTKHMQFDECIALESWWQETYIEWARRNLDITIICAHPSLVLEQDYHSKNHISQSHSLTIDLQQFSKPIIIGNRTRGVYKPKASSIRILVAEPEPDMQTVYKEYLGSLPIDAVIARNGRECLERILTPGSKERFDMIIIDSHLKDIN</sequence>
<dbReference type="KEGG" id="nga:Ngar_c21780"/>
<reference evidence="2 3" key="1">
    <citation type="journal article" date="2012" name="Environ. Microbiol.">
        <title>The genome of the ammonia-oxidizing Candidatus Nitrososphaera gargensis: insights into metabolic versatility and environmental adaptations.</title>
        <authorList>
            <person name="Spang A."/>
            <person name="Poehlein A."/>
            <person name="Offre P."/>
            <person name="Zumbragel S."/>
            <person name="Haider S."/>
            <person name="Rychlik N."/>
            <person name="Nowka B."/>
            <person name="Schmeisser C."/>
            <person name="Lebedeva E.V."/>
            <person name="Rattei T."/>
            <person name="Bohm C."/>
            <person name="Schmid M."/>
            <person name="Galushko A."/>
            <person name="Hatzenpichler R."/>
            <person name="Weinmaier T."/>
            <person name="Daniel R."/>
            <person name="Schleper C."/>
            <person name="Spieck E."/>
            <person name="Streit W."/>
            <person name="Wagner M."/>
        </authorList>
    </citation>
    <scope>NUCLEOTIDE SEQUENCE [LARGE SCALE GENOMIC DNA]</scope>
    <source>
        <strain evidence="3">Ga9.2</strain>
    </source>
</reference>
<organism evidence="2 3">
    <name type="scientific">Nitrososphaera gargensis (strain Ga9.2)</name>
    <dbReference type="NCBI Taxonomy" id="1237085"/>
    <lineage>
        <taxon>Archaea</taxon>
        <taxon>Nitrososphaerota</taxon>
        <taxon>Nitrososphaeria</taxon>
        <taxon>Nitrososphaerales</taxon>
        <taxon>Nitrososphaeraceae</taxon>
        <taxon>Nitrososphaera</taxon>
    </lineage>
</organism>
<evidence type="ECO:0000313" key="2">
    <source>
        <dbReference type="EMBL" id="AFU59108.1"/>
    </source>
</evidence>
<dbReference type="InterPro" id="IPR001789">
    <property type="entry name" value="Sig_transdc_resp-reg_receiver"/>
</dbReference>
<dbReference type="BioCyc" id="CNIT1237085:G1324-2176-MONOMER"/>
<dbReference type="CDD" id="cd00156">
    <property type="entry name" value="REC"/>
    <property type="match status" value="1"/>
</dbReference>
<dbReference type="STRING" id="1237085.Ngar_c21780"/>
<dbReference type="Proteomes" id="UP000008037">
    <property type="component" value="Chromosome"/>
</dbReference>